<sequence>MNNHFYALVIVCLCGHTFEDDNFNDIMTPEDYECMAELGLDKKEVATFFDQNLLMTLKNPLSDSYTECWFRTSNVLTDKNEFNFEKFGDYIIRYGLGPLGKQDVKNVESLVHEAVDSCKNVEGSNIGNRGAKIYNCIVKAILNF</sequence>
<dbReference type="SUPFAM" id="SSF47565">
    <property type="entry name" value="Insect pheromone/odorant-binding proteins"/>
    <property type="match status" value="1"/>
</dbReference>
<keyword evidence="1" id="KW-0732">Signal</keyword>
<dbReference type="EMBL" id="JAVRBK010000001">
    <property type="protein sequence ID" value="KAK5650854.1"/>
    <property type="molecule type" value="Genomic_DNA"/>
</dbReference>
<dbReference type="InterPro" id="IPR036728">
    <property type="entry name" value="PBP_GOBP_sf"/>
</dbReference>
<gene>
    <name evidence="2" type="ORF">RI129_001883</name>
</gene>
<comment type="caution">
    <text evidence="2">The sequence shown here is derived from an EMBL/GenBank/DDBJ whole genome shotgun (WGS) entry which is preliminary data.</text>
</comment>
<protein>
    <submittedName>
        <fullName evidence="2">Uncharacterized protein</fullName>
    </submittedName>
</protein>
<name>A0AAN7W0P7_9COLE</name>
<evidence type="ECO:0000256" key="1">
    <source>
        <dbReference type="SAM" id="SignalP"/>
    </source>
</evidence>
<evidence type="ECO:0000313" key="3">
    <source>
        <dbReference type="Proteomes" id="UP001329430"/>
    </source>
</evidence>
<dbReference type="GO" id="GO:0005549">
    <property type="term" value="F:odorant binding"/>
    <property type="evidence" value="ECO:0007669"/>
    <property type="project" value="InterPro"/>
</dbReference>
<organism evidence="2 3">
    <name type="scientific">Pyrocoelia pectoralis</name>
    <dbReference type="NCBI Taxonomy" id="417401"/>
    <lineage>
        <taxon>Eukaryota</taxon>
        <taxon>Metazoa</taxon>
        <taxon>Ecdysozoa</taxon>
        <taxon>Arthropoda</taxon>
        <taxon>Hexapoda</taxon>
        <taxon>Insecta</taxon>
        <taxon>Pterygota</taxon>
        <taxon>Neoptera</taxon>
        <taxon>Endopterygota</taxon>
        <taxon>Coleoptera</taxon>
        <taxon>Polyphaga</taxon>
        <taxon>Elateriformia</taxon>
        <taxon>Elateroidea</taxon>
        <taxon>Lampyridae</taxon>
        <taxon>Lampyrinae</taxon>
        <taxon>Pyrocoelia</taxon>
    </lineage>
</organism>
<dbReference type="InterPro" id="IPR006170">
    <property type="entry name" value="PBP/GOBP"/>
</dbReference>
<dbReference type="Pfam" id="PF01395">
    <property type="entry name" value="PBP_GOBP"/>
    <property type="match status" value="1"/>
</dbReference>
<accession>A0AAN7W0P7</accession>
<reference evidence="2 3" key="1">
    <citation type="journal article" date="2024" name="Insects">
        <title>An Improved Chromosome-Level Genome Assembly of the Firefly Pyrocoelia pectoralis.</title>
        <authorList>
            <person name="Fu X."/>
            <person name="Meyer-Rochow V.B."/>
            <person name="Ballantyne L."/>
            <person name="Zhu X."/>
        </authorList>
    </citation>
    <scope>NUCLEOTIDE SEQUENCE [LARGE SCALE GENOMIC DNA]</scope>
    <source>
        <strain evidence="2">XCY_ONT2</strain>
    </source>
</reference>
<dbReference type="Proteomes" id="UP001329430">
    <property type="component" value="Chromosome 1"/>
</dbReference>
<dbReference type="Gene3D" id="1.10.238.20">
    <property type="entry name" value="Pheromone/general odorant binding protein domain"/>
    <property type="match status" value="1"/>
</dbReference>
<proteinExistence type="predicted"/>
<keyword evidence="3" id="KW-1185">Reference proteome</keyword>
<dbReference type="AlphaFoldDB" id="A0AAN7W0P7"/>
<feature type="chain" id="PRO_5042979507" evidence="1">
    <location>
        <begin position="20"/>
        <end position="144"/>
    </location>
</feature>
<feature type="signal peptide" evidence="1">
    <location>
        <begin position="1"/>
        <end position="19"/>
    </location>
</feature>
<evidence type="ECO:0000313" key="2">
    <source>
        <dbReference type="EMBL" id="KAK5650854.1"/>
    </source>
</evidence>